<dbReference type="Gene3D" id="2.60.40.3330">
    <property type="match status" value="1"/>
</dbReference>
<evidence type="ECO:0000313" key="6">
    <source>
        <dbReference type="Proteomes" id="UP001432322"/>
    </source>
</evidence>
<evidence type="ECO:0000313" key="5">
    <source>
        <dbReference type="EMBL" id="GMT14600.1"/>
    </source>
</evidence>
<keyword evidence="6" id="KW-1185">Reference proteome</keyword>
<dbReference type="Proteomes" id="UP001432322">
    <property type="component" value="Unassembled WGS sequence"/>
</dbReference>
<evidence type="ECO:0000256" key="3">
    <source>
        <dbReference type="ARBA" id="ARBA00022525"/>
    </source>
</evidence>
<gene>
    <name evidence="5" type="ORF">PFISCL1PPCAC_5897</name>
</gene>
<evidence type="ECO:0000256" key="4">
    <source>
        <dbReference type="ARBA" id="ARBA00022729"/>
    </source>
</evidence>
<comment type="similarity">
    <text evidence="2">Belongs to the nematode transthyretin-like family.</text>
</comment>
<feature type="non-terminal residue" evidence="5">
    <location>
        <position position="150"/>
    </location>
</feature>
<protein>
    <submittedName>
        <fullName evidence="5">Uncharacterized protein</fullName>
    </submittedName>
</protein>
<dbReference type="GO" id="GO:0005576">
    <property type="term" value="C:extracellular region"/>
    <property type="evidence" value="ECO:0007669"/>
    <property type="project" value="UniProtKB-SubCell"/>
</dbReference>
<keyword evidence="4" id="KW-0732">Signal</keyword>
<evidence type="ECO:0000256" key="2">
    <source>
        <dbReference type="ARBA" id="ARBA00010112"/>
    </source>
</evidence>
<dbReference type="AlphaFoldDB" id="A0AAV5V4V6"/>
<dbReference type="GO" id="GO:0009986">
    <property type="term" value="C:cell surface"/>
    <property type="evidence" value="ECO:0007669"/>
    <property type="project" value="InterPro"/>
</dbReference>
<name>A0AAV5V4V6_9BILA</name>
<dbReference type="PANTHER" id="PTHR21700:SF3">
    <property type="entry name" value="TRANSTHYRETIN-LIKE PROTEIN 5"/>
    <property type="match status" value="1"/>
</dbReference>
<sequence>RFVFFTLLTIANAWPYITKYAHVHGALYCITPEDTKHMLEHVDVRMWEHDAVGSNDVKNATETNEKGEFELIGSEREMWGHEFFIDIRIPCWKEATKACSHKGLRCEDHKCEHYVKIDVPQRYNYERGDNHEIFDIPSYNIVNPSATEIS</sequence>
<accession>A0AAV5V4V6</accession>
<keyword evidence="3" id="KW-0964">Secreted</keyword>
<reference evidence="5" key="1">
    <citation type="submission" date="2023-10" db="EMBL/GenBank/DDBJ databases">
        <title>Genome assembly of Pristionchus species.</title>
        <authorList>
            <person name="Yoshida K."/>
            <person name="Sommer R.J."/>
        </authorList>
    </citation>
    <scope>NUCLEOTIDE SEQUENCE</scope>
    <source>
        <strain evidence="5">RS5133</strain>
    </source>
</reference>
<dbReference type="Pfam" id="PF01060">
    <property type="entry name" value="TTR-52"/>
    <property type="match status" value="1"/>
</dbReference>
<feature type="non-terminal residue" evidence="5">
    <location>
        <position position="1"/>
    </location>
</feature>
<dbReference type="PANTHER" id="PTHR21700">
    <property type="entry name" value="TRANSTHYRETIN-LIKE FAMILY PROTEIN-RELATED"/>
    <property type="match status" value="1"/>
</dbReference>
<dbReference type="EMBL" id="BTSY01000002">
    <property type="protein sequence ID" value="GMT14600.1"/>
    <property type="molecule type" value="Genomic_DNA"/>
</dbReference>
<dbReference type="InterPro" id="IPR001534">
    <property type="entry name" value="Transthyretin-like"/>
</dbReference>
<proteinExistence type="inferred from homology"/>
<comment type="caution">
    <text evidence="5">The sequence shown here is derived from an EMBL/GenBank/DDBJ whole genome shotgun (WGS) entry which is preliminary data.</text>
</comment>
<evidence type="ECO:0000256" key="1">
    <source>
        <dbReference type="ARBA" id="ARBA00004613"/>
    </source>
</evidence>
<dbReference type="InterPro" id="IPR038479">
    <property type="entry name" value="Transthyretin-like_sf"/>
</dbReference>
<organism evidence="5 6">
    <name type="scientific">Pristionchus fissidentatus</name>
    <dbReference type="NCBI Taxonomy" id="1538716"/>
    <lineage>
        <taxon>Eukaryota</taxon>
        <taxon>Metazoa</taxon>
        <taxon>Ecdysozoa</taxon>
        <taxon>Nematoda</taxon>
        <taxon>Chromadorea</taxon>
        <taxon>Rhabditida</taxon>
        <taxon>Rhabditina</taxon>
        <taxon>Diplogasteromorpha</taxon>
        <taxon>Diplogasteroidea</taxon>
        <taxon>Neodiplogasteridae</taxon>
        <taxon>Pristionchus</taxon>
    </lineage>
</organism>
<comment type="subcellular location">
    <subcellularLocation>
        <location evidence="1">Secreted</location>
    </subcellularLocation>
</comment>